<organism evidence="3 4">
    <name type="scientific">Rufibacter roseus</name>
    <dbReference type="NCBI Taxonomy" id="1567108"/>
    <lineage>
        <taxon>Bacteria</taxon>
        <taxon>Pseudomonadati</taxon>
        <taxon>Bacteroidota</taxon>
        <taxon>Cytophagia</taxon>
        <taxon>Cytophagales</taxon>
        <taxon>Hymenobacteraceae</taxon>
        <taxon>Rufibacter</taxon>
    </lineage>
</organism>
<reference evidence="4" key="1">
    <citation type="journal article" date="2019" name="Int. J. Syst. Evol. Microbiol.">
        <title>The Global Catalogue of Microorganisms (GCM) 10K type strain sequencing project: providing services to taxonomists for standard genome sequencing and annotation.</title>
        <authorList>
            <consortium name="The Broad Institute Genomics Platform"/>
            <consortium name="The Broad Institute Genome Sequencing Center for Infectious Disease"/>
            <person name="Wu L."/>
            <person name="Ma J."/>
        </authorList>
    </citation>
    <scope>NUCLEOTIDE SEQUENCE [LARGE SCALE GENOMIC DNA]</scope>
    <source>
        <strain evidence="4">CGMCC 4.7393</strain>
    </source>
</reference>
<evidence type="ECO:0000256" key="1">
    <source>
        <dbReference type="PROSITE-ProRule" id="PRU00169"/>
    </source>
</evidence>
<evidence type="ECO:0000313" key="3">
    <source>
        <dbReference type="EMBL" id="MFC6996501.1"/>
    </source>
</evidence>
<keyword evidence="4" id="KW-1185">Reference proteome</keyword>
<keyword evidence="1" id="KW-0597">Phosphoprotein</keyword>
<dbReference type="PANTHER" id="PTHR44520:SF2">
    <property type="entry name" value="RESPONSE REGULATOR RCP1"/>
    <property type="match status" value="1"/>
</dbReference>
<feature type="domain" description="Response regulatory" evidence="2">
    <location>
        <begin position="6"/>
        <end position="130"/>
    </location>
</feature>
<comment type="caution">
    <text evidence="3">The sequence shown here is derived from an EMBL/GenBank/DDBJ whole genome shotgun (WGS) entry which is preliminary data.</text>
</comment>
<accession>A0ABW2DFI7</accession>
<dbReference type="Proteomes" id="UP001596405">
    <property type="component" value="Unassembled WGS sequence"/>
</dbReference>
<dbReference type="Pfam" id="PF00072">
    <property type="entry name" value="Response_reg"/>
    <property type="match status" value="1"/>
</dbReference>
<proteinExistence type="predicted"/>
<evidence type="ECO:0000313" key="4">
    <source>
        <dbReference type="Proteomes" id="UP001596405"/>
    </source>
</evidence>
<dbReference type="InterPro" id="IPR011006">
    <property type="entry name" value="CheY-like_superfamily"/>
</dbReference>
<dbReference type="EMBL" id="JBHSYQ010000003">
    <property type="protein sequence ID" value="MFC6996501.1"/>
    <property type="molecule type" value="Genomic_DNA"/>
</dbReference>
<feature type="modified residue" description="4-aspartylphosphate" evidence="1">
    <location>
        <position position="63"/>
    </location>
</feature>
<dbReference type="RefSeq" id="WP_066625351.1">
    <property type="nucleotide sequence ID" value="NZ_JBHSYQ010000003.1"/>
</dbReference>
<protein>
    <submittedName>
        <fullName evidence="3">Response regulator</fullName>
    </submittedName>
</protein>
<dbReference type="SUPFAM" id="SSF52172">
    <property type="entry name" value="CheY-like"/>
    <property type="match status" value="1"/>
</dbReference>
<sequence length="130" mass="15267">MTAKSKICVIDDDEIYQFYSKSIIDCTERVQEVLQFFDGQEALDFFQQHQQHDDQLPELILLDLEMPYLDGWQFLDQYRKLELARDITLFVVSSSASQTDREKALKYPCVKGYITKPMTAQQFKEILDAL</sequence>
<dbReference type="PROSITE" id="PS50110">
    <property type="entry name" value="RESPONSE_REGULATORY"/>
    <property type="match status" value="1"/>
</dbReference>
<dbReference type="PANTHER" id="PTHR44520">
    <property type="entry name" value="RESPONSE REGULATOR RCP1-RELATED"/>
    <property type="match status" value="1"/>
</dbReference>
<dbReference type="Gene3D" id="3.40.50.2300">
    <property type="match status" value="1"/>
</dbReference>
<gene>
    <name evidence="3" type="ORF">ACFQHR_02640</name>
</gene>
<evidence type="ECO:0000259" key="2">
    <source>
        <dbReference type="PROSITE" id="PS50110"/>
    </source>
</evidence>
<dbReference type="InterPro" id="IPR052893">
    <property type="entry name" value="TCS_response_regulator"/>
</dbReference>
<dbReference type="SMART" id="SM00448">
    <property type="entry name" value="REC"/>
    <property type="match status" value="1"/>
</dbReference>
<name>A0ABW2DFI7_9BACT</name>
<dbReference type="InterPro" id="IPR001789">
    <property type="entry name" value="Sig_transdc_resp-reg_receiver"/>
</dbReference>